<gene>
    <name evidence="3" type="ORF">B5E75_09710</name>
</gene>
<dbReference type="SUPFAM" id="SSF51735">
    <property type="entry name" value="NAD(P)-binding Rossmann-fold domains"/>
    <property type="match status" value="1"/>
</dbReference>
<dbReference type="Gene3D" id="3.40.50.720">
    <property type="entry name" value="NAD(P)-binding Rossmann-like Domain"/>
    <property type="match status" value="1"/>
</dbReference>
<keyword evidence="2" id="KW-0560">Oxidoreductase</keyword>
<name>A0A1Y4SX80_9FIRM</name>
<evidence type="ECO:0000256" key="2">
    <source>
        <dbReference type="ARBA" id="ARBA00023002"/>
    </source>
</evidence>
<dbReference type="PANTHER" id="PTHR24321">
    <property type="entry name" value="DEHYDROGENASES, SHORT CHAIN"/>
    <property type="match status" value="1"/>
</dbReference>
<dbReference type="RefSeq" id="WP_087243609.1">
    <property type="nucleotide sequence ID" value="NZ_AP031415.1"/>
</dbReference>
<dbReference type="InterPro" id="IPR036291">
    <property type="entry name" value="NAD(P)-bd_dom_sf"/>
</dbReference>
<evidence type="ECO:0000256" key="1">
    <source>
        <dbReference type="ARBA" id="ARBA00006484"/>
    </source>
</evidence>
<sequence length="289" mass="31659">MKDYFGYQGQIAVVTGAASGMGKATTEMLVDLGAKVYALDWQKVEVDGIEKYIHVDLSQKESIDQAFQEIPDHIHAFFGIAGVSGAKNDFITTCKIDLLSNQYICEEYLIHRMQKGDAIAFMTSTGGNGWEREDNKDIYLPVIQASGWDGKVAAIEKTGMSRMPGTMAYPFSKLAMNYLTVYLQSTFASQGIRVNAVLPGSTDTGMKDEFTQMAGGEEALLSHCGYAKRLATSEEMAMPIVFLNSVMASYISGEHLIVDFSQTSEEIAGIKPVGQVISLKGILEYMKNM</sequence>
<comment type="similarity">
    <text evidence="1">Belongs to the short-chain dehydrogenases/reductases (SDR) family.</text>
</comment>
<dbReference type="AlphaFoldDB" id="A0A1Y4SX80"/>
<evidence type="ECO:0000313" key="3">
    <source>
        <dbReference type="EMBL" id="OUQ33571.1"/>
    </source>
</evidence>
<organism evidence="3 4">
    <name type="scientific">Massilimicrobiota timonensis</name>
    <dbReference type="NCBI Taxonomy" id="1776392"/>
    <lineage>
        <taxon>Bacteria</taxon>
        <taxon>Bacillati</taxon>
        <taxon>Bacillota</taxon>
        <taxon>Erysipelotrichia</taxon>
        <taxon>Erysipelotrichales</taxon>
        <taxon>Erysipelotrichaceae</taxon>
        <taxon>Massilimicrobiota</taxon>
    </lineage>
</organism>
<evidence type="ECO:0000313" key="4">
    <source>
        <dbReference type="Proteomes" id="UP000195305"/>
    </source>
</evidence>
<reference evidence="3 4" key="1">
    <citation type="journal article" date="2018" name="BMC Genomics">
        <title>Whole genome sequencing and function prediction of 133 gut anaerobes isolated from chicken caecum in pure cultures.</title>
        <authorList>
            <person name="Medvecky M."/>
            <person name="Cejkova D."/>
            <person name="Polansky O."/>
            <person name="Karasova D."/>
            <person name="Kubasova T."/>
            <person name="Cizek A."/>
            <person name="Rychlik I."/>
        </authorList>
    </citation>
    <scope>NUCLEOTIDE SEQUENCE [LARGE SCALE GENOMIC DNA]</scope>
    <source>
        <strain evidence="3 4">An13</strain>
    </source>
</reference>
<dbReference type="PRINTS" id="PR00081">
    <property type="entry name" value="GDHRDH"/>
</dbReference>
<dbReference type="EMBL" id="NFLJ01000028">
    <property type="protein sequence ID" value="OUQ33571.1"/>
    <property type="molecule type" value="Genomic_DNA"/>
</dbReference>
<evidence type="ECO:0008006" key="5">
    <source>
        <dbReference type="Google" id="ProtNLM"/>
    </source>
</evidence>
<dbReference type="OrthoDB" id="9805904at2"/>
<dbReference type="Pfam" id="PF13561">
    <property type="entry name" value="adh_short_C2"/>
    <property type="match status" value="1"/>
</dbReference>
<keyword evidence="4" id="KW-1185">Reference proteome</keyword>
<dbReference type="Proteomes" id="UP000195305">
    <property type="component" value="Unassembled WGS sequence"/>
</dbReference>
<dbReference type="PANTHER" id="PTHR24321:SF8">
    <property type="entry name" value="ESTRADIOL 17-BETA-DEHYDROGENASE 8-RELATED"/>
    <property type="match status" value="1"/>
</dbReference>
<protein>
    <recommendedName>
        <fullName evidence="5">Short-chain dehydrogenase</fullName>
    </recommendedName>
</protein>
<dbReference type="Pfam" id="PF00106">
    <property type="entry name" value="adh_short"/>
    <property type="match status" value="1"/>
</dbReference>
<proteinExistence type="inferred from homology"/>
<comment type="caution">
    <text evidence="3">The sequence shown here is derived from an EMBL/GenBank/DDBJ whole genome shotgun (WGS) entry which is preliminary data.</text>
</comment>
<dbReference type="InterPro" id="IPR002347">
    <property type="entry name" value="SDR_fam"/>
</dbReference>
<accession>A0A1Y4SX80</accession>
<dbReference type="GO" id="GO:0016491">
    <property type="term" value="F:oxidoreductase activity"/>
    <property type="evidence" value="ECO:0007669"/>
    <property type="project" value="UniProtKB-KW"/>
</dbReference>